<evidence type="ECO:0000256" key="2">
    <source>
        <dbReference type="ARBA" id="ARBA00023002"/>
    </source>
</evidence>
<gene>
    <name evidence="5" type="ORF">ACET3X_001847</name>
</gene>
<dbReference type="InterPro" id="IPR000262">
    <property type="entry name" value="FMN-dep_DH"/>
</dbReference>
<dbReference type="EMBL" id="JBHGVX010000001">
    <property type="protein sequence ID" value="KAL1801505.1"/>
    <property type="molecule type" value="Genomic_DNA"/>
</dbReference>
<proteinExistence type="inferred from homology"/>
<dbReference type="PANTHER" id="PTHR10578:SF140">
    <property type="entry name" value="FMN HYDROXY ACID DEHYDROGENASE DOMAIN-CONTAINING PROTEIN"/>
    <property type="match status" value="1"/>
</dbReference>
<dbReference type="Gene3D" id="3.20.20.70">
    <property type="entry name" value="Aldolase class I"/>
    <property type="match status" value="2"/>
</dbReference>
<evidence type="ECO:0000313" key="5">
    <source>
        <dbReference type="EMBL" id="KAL1801505.1"/>
    </source>
</evidence>
<dbReference type="InterPro" id="IPR008259">
    <property type="entry name" value="FMN_hydac_DH_AS"/>
</dbReference>
<comment type="cofactor">
    <cofactor evidence="1">
        <name>FMN</name>
        <dbReference type="ChEBI" id="CHEBI:58210"/>
    </cofactor>
</comment>
<comment type="caution">
    <text evidence="5">The sequence shown here is derived from an EMBL/GenBank/DDBJ whole genome shotgun (WGS) entry which is preliminary data.</text>
</comment>
<dbReference type="PROSITE" id="PS00557">
    <property type="entry name" value="FMN_HYDROXY_ACID_DH_1"/>
    <property type="match status" value="1"/>
</dbReference>
<evidence type="ECO:0000256" key="3">
    <source>
        <dbReference type="ARBA" id="ARBA00024042"/>
    </source>
</evidence>
<feature type="domain" description="FMN hydroxy acid dehydrogenase" evidence="4">
    <location>
        <begin position="40"/>
        <end position="380"/>
    </location>
</feature>
<dbReference type="Proteomes" id="UP001578633">
    <property type="component" value="Chromosome 1"/>
</dbReference>
<dbReference type="GeneID" id="96082169"/>
<dbReference type="InterPro" id="IPR037396">
    <property type="entry name" value="FMN_HAD"/>
</dbReference>
<dbReference type="PIRSF" id="PIRSF000138">
    <property type="entry name" value="Al-hdrx_acd_dh"/>
    <property type="match status" value="1"/>
</dbReference>
<name>A0ABR3UYY5_9PLEO</name>
<evidence type="ECO:0000256" key="1">
    <source>
        <dbReference type="ARBA" id="ARBA00001917"/>
    </source>
</evidence>
<reference evidence="5 6" key="1">
    <citation type="submission" date="2024-09" db="EMBL/GenBank/DDBJ databases">
        <title>T2T genomes of carrot and Alternaria dauci and their utility for understanding host-pathogen interaction during carrot leaf blight disease.</title>
        <authorList>
            <person name="Liu W."/>
            <person name="Xu S."/>
            <person name="Ou C."/>
            <person name="Liu X."/>
            <person name="Zhuang F."/>
            <person name="Deng X.W."/>
        </authorList>
    </citation>
    <scope>NUCLEOTIDE SEQUENCE [LARGE SCALE GENOMIC DNA]</scope>
    <source>
        <strain evidence="5 6">A2016</strain>
    </source>
</reference>
<sequence length="386" mass="42193">MRYSLLAFATCALAARPFLNEPDTGIDEQLAAFVANDTLPPLSSLVGLPDFQWVGRQHMNGSSYTYYRNGAAGEWSYRNNLEVFSRYRLRPRVLRDITNVQSTMPTTILGHNFSAPFFISPCARGGYANDDGELGLVKGAGQSDILYMAALYASKSLEEMYAARTNGSEQVMFQQVYLDADMNATQTLFKRIETLGAKAIVLTVDSPGDGVRHRAARYGVGSADVNLSLLTWDLYQQLSNMTSLPVIPKGIQTVEDAREAIKYGAKAIFLSNHGGRQTDTSPSSLEIALEIYNEDPEIFKQIEVYADGGIRYGTDVLKLLSLGVRAVGLGRPFMYANIYGAEGVARAAEMLKYELVNDAANVGVTDLNNVGPELVAWKSPAVSFSV</sequence>
<dbReference type="Pfam" id="PF01070">
    <property type="entry name" value="FMN_dh"/>
    <property type="match status" value="2"/>
</dbReference>
<dbReference type="InterPro" id="IPR013785">
    <property type="entry name" value="Aldolase_TIM"/>
</dbReference>
<organism evidence="5 6">
    <name type="scientific">Alternaria dauci</name>
    <dbReference type="NCBI Taxonomy" id="48095"/>
    <lineage>
        <taxon>Eukaryota</taxon>
        <taxon>Fungi</taxon>
        <taxon>Dikarya</taxon>
        <taxon>Ascomycota</taxon>
        <taxon>Pezizomycotina</taxon>
        <taxon>Dothideomycetes</taxon>
        <taxon>Pleosporomycetidae</taxon>
        <taxon>Pleosporales</taxon>
        <taxon>Pleosporineae</taxon>
        <taxon>Pleosporaceae</taxon>
        <taxon>Alternaria</taxon>
        <taxon>Alternaria sect. Porri</taxon>
    </lineage>
</organism>
<dbReference type="InterPro" id="IPR012133">
    <property type="entry name" value="Alpha-hydoxy_acid_DH_FMN"/>
</dbReference>
<comment type="similarity">
    <text evidence="3">Belongs to the FMN-dependent alpha-hydroxy acid dehydrogenase family.</text>
</comment>
<accession>A0ABR3UYY5</accession>
<keyword evidence="6" id="KW-1185">Reference proteome</keyword>
<keyword evidence="2" id="KW-0560">Oxidoreductase</keyword>
<dbReference type="SUPFAM" id="SSF51395">
    <property type="entry name" value="FMN-linked oxidoreductases"/>
    <property type="match status" value="1"/>
</dbReference>
<dbReference type="PROSITE" id="PS51349">
    <property type="entry name" value="FMN_HYDROXY_ACID_DH_2"/>
    <property type="match status" value="1"/>
</dbReference>
<protein>
    <recommendedName>
        <fullName evidence="4">FMN hydroxy acid dehydrogenase domain-containing protein</fullName>
    </recommendedName>
</protein>
<evidence type="ECO:0000259" key="4">
    <source>
        <dbReference type="PROSITE" id="PS51349"/>
    </source>
</evidence>
<dbReference type="RefSeq" id="XP_069312089.1">
    <property type="nucleotide sequence ID" value="XM_069447184.1"/>
</dbReference>
<evidence type="ECO:0000313" key="6">
    <source>
        <dbReference type="Proteomes" id="UP001578633"/>
    </source>
</evidence>
<dbReference type="PANTHER" id="PTHR10578">
    <property type="entry name" value="S -2-HYDROXY-ACID OXIDASE-RELATED"/>
    <property type="match status" value="1"/>
</dbReference>